<accession>A0A0L8V2Y3</accession>
<feature type="transmembrane region" description="Helical" evidence="9">
    <location>
        <begin position="125"/>
        <end position="143"/>
    </location>
</feature>
<comment type="subcellular location">
    <subcellularLocation>
        <location evidence="1">Membrane</location>
        <topology evidence="1">Multi-pass membrane protein</topology>
    </subcellularLocation>
</comment>
<protein>
    <recommendedName>
        <fullName evidence="14">Hemolysin</fullName>
    </recommendedName>
</protein>
<feature type="transmembrane region" description="Helical" evidence="9">
    <location>
        <begin position="93"/>
        <end position="113"/>
    </location>
</feature>
<gene>
    <name evidence="12" type="ORF">NC99_43030</name>
</gene>
<evidence type="ECO:0000256" key="7">
    <source>
        <dbReference type="PROSITE-ProRule" id="PRU00703"/>
    </source>
</evidence>
<dbReference type="RefSeq" id="WP_053188089.1">
    <property type="nucleotide sequence ID" value="NZ_LGIA01000208.1"/>
</dbReference>
<dbReference type="InterPro" id="IPR016169">
    <property type="entry name" value="FAD-bd_PCMH_sub2"/>
</dbReference>
<comment type="caution">
    <text evidence="12">The sequence shown here is derived from an EMBL/GenBank/DDBJ whole genome shotgun (WGS) entry which is preliminary data.</text>
</comment>
<dbReference type="GO" id="GO:0005886">
    <property type="term" value="C:plasma membrane"/>
    <property type="evidence" value="ECO:0007669"/>
    <property type="project" value="TreeGrafter"/>
</dbReference>
<dbReference type="SUPFAM" id="SSF54631">
    <property type="entry name" value="CBS-domain pair"/>
    <property type="match status" value="1"/>
</dbReference>
<keyword evidence="3" id="KW-0677">Repeat</keyword>
<dbReference type="Pfam" id="PF01595">
    <property type="entry name" value="CNNM"/>
    <property type="match status" value="1"/>
</dbReference>
<dbReference type="PROSITE" id="PS51846">
    <property type="entry name" value="CNNM"/>
    <property type="match status" value="1"/>
</dbReference>
<proteinExistence type="predicted"/>
<evidence type="ECO:0000256" key="9">
    <source>
        <dbReference type="SAM" id="Phobius"/>
    </source>
</evidence>
<dbReference type="AlphaFoldDB" id="A0A0L8V2Y3"/>
<evidence type="ECO:0000256" key="1">
    <source>
        <dbReference type="ARBA" id="ARBA00004141"/>
    </source>
</evidence>
<dbReference type="CDD" id="cd04590">
    <property type="entry name" value="CBS_pair_CorC_HlyC_assoc"/>
    <property type="match status" value="1"/>
</dbReference>
<feature type="transmembrane region" description="Helical" evidence="9">
    <location>
        <begin position="57"/>
        <end position="81"/>
    </location>
</feature>
<dbReference type="PROSITE" id="PS51371">
    <property type="entry name" value="CBS"/>
    <property type="match status" value="1"/>
</dbReference>
<keyword evidence="2 8" id="KW-0812">Transmembrane</keyword>
<dbReference type="InterPro" id="IPR000644">
    <property type="entry name" value="CBS_dom"/>
</dbReference>
<evidence type="ECO:0000259" key="10">
    <source>
        <dbReference type="PROSITE" id="PS51371"/>
    </source>
</evidence>
<dbReference type="InterPro" id="IPR002550">
    <property type="entry name" value="CNNM"/>
</dbReference>
<evidence type="ECO:0000256" key="6">
    <source>
        <dbReference type="ARBA" id="ARBA00023136"/>
    </source>
</evidence>
<dbReference type="PANTHER" id="PTHR22777:SF17">
    <property type="entry name" value="UPF0053 PROTEIN SLL0260"/>
    <property type="match status" value="1"/>
</dbReference>
<keyword evidence="4 8" id="KW-1133">Transmembrane helix</keyword>
<dbReference type="SMART" id="SM01091">
    <property type="entry name" value="CorC_HlyC"/>
    <property type="match status" value="1"/>
</dbReference>
<dbReference type="OrthoDB" id="9798188at2"/>
<dbReference type="Proteomes" id="UP000036958">
    <property type="component" value="Unassembled WGS sequence"/>
</dbReference>
<dbReference type="InterPro" id="IPR036318">
    <property type="entry name" value="FAD-bd_PCMH-like_sf"/>
</dbReference>
<dbReference type="Pfam" id="PF00571">
    <property type="entry name" value="CBS"/>
    <property type="match status" value="1"/>
</dbReference>
<evidence type="ECO:0000313" key="12">
    <source>
        <dbReference type="EMBL" id="KOH42860.1"/>
    </source>
</evidence>
<name>A0A0L8V2Y3_9BACT</name>
<evidence type="ECO:0000259" key="11">
    <source>
        <dbReference type="PROSITE" id="PS51846"/>
    </source>
</evidence>
<evidence type="ECO:0000256" key="2">
    <source>
        <dbReference type="ARBA" id="ARBA00022692"/>
    </source>
</evidence>
<dbReference type="EMBL" id="LGIA01000208">
    <property type="protein sequence ID" value="KOH42860.1"/>
    <property type="molecule type" value="Genomic_DNA"/>
</dbReference>
<reference evidence="13" key="1">
    <citation type="submission" date="2015-07" db="EMBL/GenBank/DDBJ databases">
        <title>Genome sequencing of Sunxiuqinia dokdonensis strain SK.</title>
        <authorList>
            <person name="Ahn S."/>
            <person name="Kim B.-C."/>
        </authorList>
    </citation>
    <scope>NUCLEOTIDE SEQUENCE [LARGE SCALE GENOMIC DNA]</scope>
    <source>
        <strain evidence="13">SK</strain>
    </source>
</reference>
<dbReference type="InterPro" id="IPR044751">
    <property type="entry name" value="Ion_transp-like_CBS"/>
</dbReference>
<sequence length="427" mass="49410">MEILIITIVATIIFSAFFSGMEIAFVSANKLRLELDKQQNFVSARILSLFTKHPGQYIATMLVGNNIALVIYGIAFAKLLGPLFYSFVPTDSVVLLLQTITSTLIILFTAEFLPKTLFRINPNNFLRFFSVPLAFFYFLFFPVTKLSMWISRLLLNTLFKSKFDKNIKKTVFNRIDLDHFVNESDEEQQRREHELENEVKLFRNALDFSKIKLREVMVPRTEMEIMDINSNMEDLIQKFIETGYSRILFYQDNIDNIIGYIHHSTIFANPGSIRSNLKKVLIVPETMPASKLLSKFISQHRSIAIVVDEFGGTSGMVTSEDILEEIFGEIEDEHDTTDFEERKISDNEFVLSARIELDDLNEKYHLGFPVKENFETLAGFILFHHESIPKINTIIDIDHYRFKILKASNTKIELVNLKILDNTQNKK</sequence>
<dbReference type="PANTHER" id="PTHR22777">
    <property type="entry name" value="HEMOLYSIN-RELATED"/>
    <property type="match status" value="1"/>
</dbReference>
<feature type="domain" description="CNNM transmembrane" evidence="11">
    <location>
        <begin position="1"/>
        <end position="194"/>
    </location>
</feature>
<dbReference type="Gene3D" id="3.30.465.10">
    <property type="match status" value="1"/>
</dbReference>
<dbReference type="Pfam" id="PF03471">
    <property type="entry name" value="CorC_HlyC"/>
    <property type="match status" value="1"/>
</dbReference>
<dbReference type="STRING" id="1409788.NC99_43030"/>
<evidence type="ECO:0000313" key="13">
    <source>
        <dbReference type="Proteomes" id="UP000036958"/>
    </source>
</evidence>
<dbReference type="SUPFAM" id="SSF56176">
    <property type="entry name" value="FAD-binding/transporter-associated domain-like"/>
    <property type="match status" value="1"/>
</dbReference>
<keyword evidence="5 7" id="KW-0129">CBS domain</keyword>
<keyword evidence="6 8" id="KW-0472">Membrane</keyword>
<evidence type="ECO:0000256" key="5">
    <source>
        <dbReference type="ARBA" id="ARBA00023122"/>
    </source>
</evidence>
<dbReference type="PATRIC" id="fig|1409788.3.peg.4397"/>
<dbReference type="InterPro" id="IPR046342">
    <property type="entry name" value="CBS_dom_sf"/>
</dbReference>
<keyword evidence="13" id="KW-1185">Reference proteome</keyword>
<dbReference type="Gene3D" id="3.10.580.10">
    <property type="entry name" value="CBS-domain"/>
    <property type="match status" value="1"/>
</dbReference>
<organism evidence="12 13">
    <name type="scientific">Sunxiuqinia dokdonensis</name>
    <dbReference type="NCBI Taxonomy" id="1409788"/>
    <lineage>
        <taxon>Bacteria</taxon>
        <taxon>Pseudomonadati</taxon>
        <taxon>Bacteroidota</taxon>
        <taxon>Bacteroidia</taxon>
        <taxon>Marinilabiliales</taxon>
        <taxon>Prolixibacteraceae</taxon>
        <taxon>Sunxiuqinia</taxon>
    </lineage>
</organism>
<feature type="domain" description="CBS" evidence="10">
    <location>
        <begin position="276"/>
        <end position="333"/>
    </location>
</feature>
<dbReference type="GO" id="GO:0050660">
    <property type="term" value="F:flavin adenine dinucleotide binding"/>
    <property type="evidence" value="ECO:0007669"/>
    <property type="project" value="InterPro"/>
</dbReference>
<evidence type="ECO:0000256" key="8">
    <source>
        <dbReference type="PROSITE-ProRule" id="PRU01193"/>
    </source>
</evidence>
<feature type="transmembrane region" description="Helical" evidence="9">
    <location>
        <begin position="6"/>
        <end position="28"/>
    </location>
</feature>
<evidence type="ECO:0000256" key="4">
    <source>
        <dbReference type="ARBA" id="ARBA00022989"/>
    </source>
</evidence>
<evidence type="ECO:0000256" key="3">
    <source>
        <dbReference type="ARBA" id="ARBA00022737"/>
    </source>
</evidence>
<evidence type="ECO:0008006" key="14">
    <source>
        <dbReference type="Google" id="ProtNLM"/>
    </source>
</evidence>
<dbReference type="InterPro" id="IPR005170">
    <property type="entry name" value="Transptr-assoc_dom"/>
</dbReference>